<dbReference type="InterPro" id="IPR051257">
    <property type="entry name" value="Diverse_CBS-Domain"/>
</dbReference>
<comment type="similarity">
    <text evidence="1">Belongs to the UPF0166 family.</text>
</comment>
<sequence length="448" mass="49079">MSLLRHGKALALTIYLGESDQWQGKNLYIAIVQLLRQARCAGATVTRSIAGFGAGEHLHTQEKFHLVSDATVIIHVVDRPERLQRLLPQLEEMLQGGLMTIHEVEVLKYTHAPSHGLSRKLPVKQIMETSVVTVSPETSVNSLLPLLIDAPFRALPVVDAQHHLVGIIGTRDLIDADVLSLRRGIIRTTREIDQTALHALSHPAPTPELTARDVMNRQIRTISPDASAKEAAHLMTETPVRVLPVVSSDGKLLGMLSRSDLLQLLITSPLASTAEAHDEHTVRPSQPLHAAPVQQQPIGAFSLAVAPTVEAHLPLSQVIDALVVSPLKRVFVVNDQGQVQGVISDIDILTRLHEAERPVFLRLLQQWTRGGQPQRLPSGALRTAPGKARIAADVMNPEVITVNETTTVQDTIKRMMETHRKVLPVVDSHHRIQGVVGRADVLRLVLEG</sequence>
<feature type="domain" description="CBS" evidence="4">
    <location>
        <begin position="127"/>
        <end position="183"/>
    </location>
</feature>
<evidence type="ECO:0000259" key="4">
    <source>
        <dbReference type="PROSITE" id="PS51371"/>
    </source>
</evidence>
<dbReference type="RefSeq" id="WP_201361699.1">
    <property type="nucleotide sequence ID" value="NZ_BNJJ01000005.1"/>
</dbReference>
<dbReference type="Gene3D" id="3.30.70.120">
    <property type="match status" value="1"/>
</dbReference>
<evidence type="ECO:0000256" key="2">
    <source>
        <dbReference type="ARBA" id="ARBA00023122"/>
    </source>
</evidence>
<dbReference type="InterPro" id="IPR003793">
    <property type="entry name" value="UPF0166"/>
</dbReference>
<dbReference type="SUPFAM" id="SSF54913">
    <property type="entry name" value="GlnB-like"/>
    <property type="match status" value="1"/>
</dbReference>
<dbReference type="Pfam" id="PF02641">
    <property type="entry name" value="DUF190"/>
    <property type="match status" value="1"/>
</dbReference>
<dbReference type="SUPFAM" id="SSF54631">
    <property type="entry name" value="CBS-domain pair"/>
    <property type="match status" value="2"/>
</dbReference>
<accession>A0ABQ3VEB3</accession>
<keyword evidence="2 3" id="KW-0129">CBS domain</keyword>
<comment type="caution">
    <text evidence="5">The sequence shown here is derived from an EMBL/GenBank/DDBJ whole genome shotgun (WGS) entry which is preliminary data.</text>
</comment>
<dbReference type="PANTHER" id="PTHR43080">
    <property type="entry name" value="CBS DOMAIN-CONTAINING PROTEIN CBSX3, MITOCHONDRIAL"/>
    <property type="match status" value="1"/>
</dbReference>
<feature type="domain" description="CBS" evidence="4">
    <location>
        <begin position="301"/>
        <end position="359"/>
    </location>
</feature>
<dbReference type="InterPro" id="IPR015867">
    <property type="entry name" value="N-reg_PII/ATP_PRibTrfase_C"/>
</dbReference>
<evidence type="ECO:0000313" key="5">
    <source>
        <dbReference type="EMBL" id="GHO84051.1"/>
    </source>
</evidence>
<dbReference type="InterPro" id="IPR046342">
    <property type="entry name" value="CBS_dom_sf"/>
</dbReference>
<protein>
    <recommendedName>
        <fullName evidence="4">CBS domain-containing protein</fullName>
    </recommendedName>
</protein>
<feature type="domain" description="CBS" evidence="4">
    <location>
        <begin position="215"/>
        <end position="272"/>
    </location>
</feature>
<organism evidence="5 6">
    <name type="scientific">Dictyobacter formicarum</name>
    <dbReference type="NCBI Taxonomy" id="2778368"/>
    <lineage>
        <taxon>Bacteria</taxon>
        <taxon>Bacillati</taxon>
        <taxon>Chloroflexota</taxon>
        <taxon>Ktedonobacteria</taxon>
        <taxon>Ktedonobacterales</taxon>
        <taxon>Dictyobacteraceae</taxon>
        <taxon>Dictyobacter</taxon>
    </lineage>
</organism>
<dbReference type="EMBL" id="BNJJ01000005">
    <property type="protein sequence ID" value="GHO84051.1"/>
    <property type="molecule type" value="Genomic_DNA"/>
</dbReference>
<dbReference type="CDD" id="cd02205">
    <property type="entry name" value="CBS_pair_SF"/>
    <property type="match status" value="1"/>
</dbReference>
<feature type="domain" description="CBS" evidence="4">
    <location>
        <begin position="395"/>
        <end position="448"/>
    </location>
</feature>
<dbReference type="SMART" id="SM00116">
    <property type="entry name" value="CBS"/>
    <property type="match status" value="4"/>
</dbReference>
<keyword evidence="6" id="KW-1185">Reference proteome</keyword>
<dbReference type="Proteomes" id="UP000635565">
    <property type="component" value="Unassembled WGS sequence"/>
</dbReference>
<evidence type="ECO:0000256" key="1">
    <source>
        <dbReference type="ARBA" id="ARBA00010554"/>
    </source>
</evidence>
<dbReference type="Pfam" id="PF00571">
    <property type="entry name" value="CBS"/>
    <property type="match status" value="4"/>
</dbReference>
<dbReference type="PROSITE" id="PS51371">
    <property type="entry name" value="CBS"/>
    <property type="match status" value="4"/>
</dbReference>
<evidence type="ECO:0000256" key="3">
    <source>
        <dbReference type="PROSITE-ProRule" id="PRU00703"/>
    </source>
</evidence>
<proteinExistence type="inferred from homology"/>
<evidence type="ECO:0000313" key="6">
    <source>
        <dbReference type="Proteomes" id="UP000635565"/>
    </source>
</evidence>
<dbReference type="Gene3D" id="3.10.580.10">
    <property type="entry name" value="CBS-domain"/>
    <property type="match status" value="2"/>
</dbReference>
<gene>
    <name evidence="5" type="ORF">KSZ_20570</name>
</gene>
<dbReference type="PANTHER" id="PTHR43080:SF2">
    <property type="entry name" value="CBS DOMAIN-CONTAINING PROTEIN"/>
    <property type="match status" value="1"/>
</dbReference>
<reference evidence="5 6" key="1">
    <citation type="journal article" date="2021" name="Int. J. Syst. Evol. Microbiol.">
        <title>Reticulibacter mediterranei gen. nov., sp. nov., within the new family Reticulibacteraceae fam. nov., and Ktedonospora formicarum gen. nov., sp. nov., Ktedonobacter robiniae sp. nov., Dictyobacter formicarum sp. nov. and Dictyobacter arantiisoli sp. nov., belonging to the class Ktedonobacteria.</title>
        <authorList>
            <person name="Yabe S."/>
            <person name="Zheng Y."/>
            <person name="Wang C.M."/>
            <person name="Sakai Y."/>
            <person name="Abe K."/>
            <person name="Yokota A."/>
            <person name="Donadio S."/>
            <person name="Cavaletti L."/>
            <person name="Monciardini P."/>
        </authorList>
    </citation>
    <scope>NUCLEOTIDE SEQUENCE [LARGE SCALE GENOMIC DNA]</scope>
    <source>
        <strain evidence="5 6">SOSP1-9</strain>
    </source>
</reference>
<dbReference type="InterPro" id="IPR011322">
    <property type="entry name" value="N-reg_PII-like_a/b"/>
</dbReference>
<name>A0ABQ3VEB3_9CHLR</name>
<dbReference type="InterPro" id="IPR000644">
    <property type="entry name" value="CBS_dom"/>
</dbReference>